<protein>
    <submittedName>
        <fullName evidence="2">PhnB protein</fullName>
    </submittedName>
</protein>
<keyword evidence="3" id="KW-1185">Reference proteome</keyword>
<gene>
    <name evidence="2" type="ORF">JOF47_003103</name>
</gene>
<reference evidence="2 3" key="1">
    <citation type="submission" date="2021-03" db="EMBL/GenBank/DDBJ databases">
        <title>Sequencing the genomes of 1000 actinobacteria strains.</title>
        <authorList>
            <person name="Klenk H.-P."/>
        </authorList>
    </citation>
    <scope>NUCLEOTIDE SEQUENCE [LARGE SCALE GENOMIC DNA]</scope>
    <source>
        <strain evidence="2 3">DSM 15797</strain>
    </source>
</reference>
<dbReference type="Pfam" id="PF06983">
    <property type="entry name" value="3-dmu-9_3-mt"/>
    <property type="match status" value="1"/>
</dbReference>
<dbReference type="InterPro" id="IPR029068">
    <property type="entry name" value="Glyas_Bleomycin-R_OHBP_Dase"/>
</dbReference>
<dbReference type="CDD" id="cd06588">
    <property type="entry name" value="PhnB_like"/>
    <property type="match status" value="1"/>
</dbReference>
<dbReference type="Gene3D" id="3.10.180.10">
    <property type="entry name" value="2,3-Dihydroxybiphenyl 1,2-Dioxygenase, domain 1"/>
    <property type="match status" value="1"/>
</dbReference>
<dbReference type="PANTHER" id="PTHR33990:SF1">
    <property type="entry name" value="PROTEIN YJDN"/>
    <property type="match status" value="1"/>
</dbReference>
<evidence type="ECO:0000259" key="1">
    <source>
        <dbReference type="Pfam" id="PF06983"/>
    </source>
</evidence>
<feature type="domain" description="PhnB-like" evidence="1">
    <location>
        <begin position="7"/>
        <end position="133"/>
    </location>
</feature>
<accession>A0ABS4XGJ2</accession>
<dbReference type="SUPFAM" id="SSF54593">
    <property type="entry name" value="Glyoxalase/Bleomycin resistance protein/Dihydroxybiphenyl dioxygenase"/>
    <property type="match status" value="1"/>
</dbReference>
<sequence length="141" mass="15460">MATILNPYISFRGEARAALEFYHSVFGGELDLRPFADFDFAKTDNPADDAKIMHGHLRGLNGLNIMASDTPESMEWKGGSAISITLSGEDKDELQGYWDKLSEGAAIGEQLAQAPWGDWFGMLRDKFGIDWMVNIAGSPSA</sequence>
<evidence type="ECO:0000313" key="2">
    <source>
        <dbReference type="EMBL" id="MBP2387592.1"/>
    </source>
</evidence>
<evidence type="ECO:0000313" key="3">
    <source>
        <dbReference type="Proteomes" id="UP001296993"/>
    </source>
</evidence>
<comment type="caution">
    <text evidence="2">The sequence shown here is derived from an EMBL/GenBank/DDBJ whole genome shotgun (WGS) entry which is preliminary data.</text>
</comment>
<organism evidence="2 3">
    <name type="scientific">Paeniglutamicibacter kerguelensis</name>
    <dbReference type="NCBI Taxonomy" id="254788"/>
    <lineage>
        <taxon>Bacteria</taxon>
        <taxon>Bacillati</taxon>
        <taxon>Actinomycetota</taxon>
        <taxon>Actinomycetes</taxon>
        <taxon>Micrococcales</taxon>
        <taxon>Micrococcaceae</taxon>
        <taxon>Paeniglutamicibacter</taxon>
    </lineage>
</organism>
<dbReference type="InterPro" id="IPR028973">
    <property type="entry name" value="PhnB-like"/>
</dbReference>
<dbReference type="Proteomes" id="UP001296993">
    <property type="component" value="Unassembled WGS sequence"/>
</dbReference>
<dbReference type="RefSeq" id="WP_209999950.1">
    <property type="nucleotide sequence ID" value="NZ_BAAAJY010000011.1"/>
</dbReference>
<dbReference type="EMBL" id="JAGIOF010000001">
    <property type="protein sequence ID" value="MBP2387592.1"/>
    <property type="molecule type" value="Genomic_DNA"/>
</dbReference>
<dbReference type="PANTHER" id="PTHR33990">
    <property type="entry name" value="PROTEIN YJDN-RELATED"/>
    <property type="match status" value="1"/>
</dbReference>
<proteinExistence type="predicted"/>
<name>A0ABS4XGJ2_9MICC</name>